<organism evidence="1">
    <name type="scientific">Lepeophtheirus salmonis</name>
    <name type="common">Salmon louse</name>
    <name type="synonym">Caligus salmonis</name>
    <dbReference type="NCBI Taxonomy" id="72036"/>
    <lineage>
        <taxon>Eukaryota</taxon>
        <taxon>Metazoa</taxon>
        <taxon>Ecdysozoa</taxon>
        <taxon>Arthropoda</taxon>
        <taxon>Crustacea</taxon>
        <taxon>Multicrustacea</taxon>
        <taxon>Hexanauplia</taxon>
        <taxon>Copepoda</taxon>
        <taxon>Siphonostomatoida</taxon>
        <taxon>Caligidae</taxon>
        <taxon>Lepeophtheirus</taxon>
    </lineage>
</organism>
<evidence type="ECO:0000313" key="1">
    <source>
        <dbReference type="EMBL" id="CDW42126.1"/>
    </source>
</evidence>
<reference evidence="1" key="1">
    <citation type="submission" date="2014-05" db="EMBL/GenBank/DDBJ databases">
        <authorList>
            <person name="Chronopoulou M."/>
        </authorList>
    </citation>
    <scope>NUCLEOTIDE SEQUENCE</scope>
    <source>
        <tissue evidence="1">Whole organism</tissue>
    </source>
</reference>
<dbReference type="AlphaFoldDB" id="A0A0K2UWP8"/>
<accession>A0A0K2UWP8</accession>
<protein>
    <submittedName>
        <fullName evidence="1">Uncharacterized protein</fullName>
    </submittedName>
</protein>
<sequence>MELLGVDFYKVTKGGLPLDIIEGRSIKKYVI</sequence>
<proteinExistence type="predicted"/>
<dbReference type="EMBL" id="HACA01024765">
    <property type="protein sequence ID" value="CDW42126.1"/>
    <property type="molecule type" value="Transcribed_RNA"/>
</dbReference>
<name>A0A0K2UWP8_LEPSM</name>